<accession>A0AAE0P344</accession>
<sequence>MFPRFVTPSLLSLLQGCAVCKSHFATGRRPEAQRLVSTAHDPKSFEDTYWSVGRAPTRNSLPEERIPERSGIGLKIGTSNIAPICEECRSTELEPLNGESWSIRFGRGERNINQEKSSEVANVPLIREDETANITSDVVRDNIHPNFYLNKAARKRPSSTAIQSLNTITTPFFPDVPVTPPSTSSGMC</sequence>
<evidence type="ECO:0008006" key="4">
    <source>
        <dbReference type="Google" id="ProtNLM"/>
    </source>
</evidence>
<name>A0AAE0P344_SORBR</name>
<dbReference type="EMBL" id="JAUTDP010000011">
    <property type="protein sequence ID" value="KAK3392345.1"/>
    <property type="molecule type" value="Genomic_DNA"/>
</dbReference>
<evidence type="ECO:0000313" key="2">
    <source>
        <dbReference type="EMBL" id="KAK3392345.1"/>
    </source>
</evidence>
<comment type="caution">
    <text evidence="2">The sequence shown here is derived from an EMBL/GenBank/DDBJ whole genome shotgun (WGS) entry which is preliminary data.</text>
</comment>
<keyword evidence="1" id="KW-0732">Signal</keyword>
<dbReference type="AlphaFoldDB" id="A0AAE0P344"/>
<keyword evidence="3" id="KW-1185">Reference proteome</keyword>
<evidence type="ECO:0000256" key="1">
    <source>
        <dbReference type="SAM" id="SignalP"/>
    </source>
</evidence>
<evidence type="ECO:0000313" key="3">
    <source>
        <dbReference type="Proteomes" id="UP001281003"/>
    </source>
</evidence>
<feature type="signal peptide" evidence="1">
    <location>
        <begin position="1"/>
        <end position="20"/>
    </location>
</feature>
<reference evidence="2" key="1">
    <citation type="journal article" date="2023" name="Mol. Phylogenet. Evol.">
        <title>Genome-scale phylogeny and comparative genomics of the fungal order Sordariales.</title>
        <authorList>
            <person name="Hensen N."/>
            <person name="Bonometti L."/>
            <person name="Westerberg I."/>
            <person name="Brannstrom I.O."/>
            <person name="Guillou S."/>
            <person name="Cros-Aarteil S."/>
            <person name="Calhoun S."/>
            <person name="Haridas S."/>
            <person name="Kuo A."/>
            <person name="Mondo S."/>
            <person name="Pangilinan J."/>
            <person name="Riley R."/>
            <person name="LaButti K."/>
            <person name="Andreopoulos B."/>
            <person name="Lipzen A."/>
            <person name="Chen C."/>
            <person name="Yan M."/>
            <person name="Daum C."/>
            <person name="Ng V."/>
            <person name="Clum A."/>
            <person name="Steindorff A."/>
            <person name="Ohm R.A."/>
            <person name="Martin F."/>
            <person name="Silar P."/>
            <person name="Natvig D.O."/>
            <person name="Lalanne C."/>
            <person name="Gautier V."/>
            <person name="Ament-Velasquez S.L."/>
            <person name="Kruys A."/>
            <person name="Hutchinson M.I."/>
            <person name="Powell A.J."/>
            <person name="Barry K."/>
            <person name="Miller A.N."/>
            <person name="Grigoriev I.V."/>
            <person name="Debuchy R."/>
            <person name="Gladieux P."/>
            <person name="Hiltunen Thoren M."/>
            <person name="Johannesson H."/>
        </authorList>
    </citation>
    <scope>NUCLEOTIDE SEQUENCE</scope>
    <source>
        <strain evidence="2">FGSC 1904</strain>
    </source>
</reference>
<proteinExistence type="predicted"/>
<feature type="chain" id="PRO_5042192509" description="Secreted protein" evidence="1">
    <location>
        <begin position="21"/>
        <end position="188"/>
    </location>
</feature>
<reference evidence="2" key="2">
    <citation type="submission" date="2023-07" db="EMBL/GenBank/DDBJ databases">
        <authorList>
            <consortium name="Lawrence Berkeley National Laboratory"/>
            <person name="Haridas S."/>
            <person name="Hensen N."/>
            <person name="Bonometti L."/>
            <person name="Westerberg I."/>
            <person name="Brannstrom I.O."/>
            <person name="Guillou S."/>
            <person name="Cros-Aarteil S."/>
            <person name="Calhoun S."/>
            <person name="Kuo A."/>
            <person name="Mondo S."/>
            <person name="Pangilinan J."/>
            <person name="Riley R."/>
            <person name="LaButti K."/>
            <person name="Andreopoulos B."/>
            <person name="Lipzen A."/>
            <person name="Chen C."/>
            <person name="Yanf M."/>
            <person name="Daum C."/>
            <person name="Ng V."/>
            <person name="Clum A."/>
            <person name="Steindorff A."/>
            <person name="Ohm R."/>
            <person name="Martin F."/>
            <person name="Silar P."/>
            <person name="Natvig D."/>
            <person name="Lalanne C."/>
            <person name="Gautier V."/>
            <person name="Ament-velasquez S.L."/>
            <person name="Kruys A."/>
            <person name="Hutchinson M.I."/>
            <person name="Powell A.J."/>
            <person name="Barry K."/>
            <person name="Miller A.N."/>
            <person name="Grigoriev I.V."/>
            <person name="Debuchy R."/>
            <person name="Gladieux P."/>
            <person name="Thoren M.H."/>
            <person name="Johannesson H."/>
        </authorList>
    </citation>
    <scope>NUCLEOTIDE SEQUENCE</scope>
    <source>
        <strain evidence="2">FGSC 1904</strain>
    </source>
</reference>
<dbReference type="PROSITE" id="PS51257">
    <property type="entry name" value="PROKAR_LIPOPROTEIN"/>
    <property type="match status" value="1"/>
</dbReference>
<organism evidence="2 3">
    <name type="scientific">Sordaria brevicollis</name>
    <dbReference type="NCBI Taxonomy" id="83679"/>
    <lineage>
        <taxon>Eukaryota</taxon>
        <taxon>Fungi</taxon>
        <taxon>Dikarya</taxon>
        <taxon>Ascomycota</taxon>
        <taxon>Pezizomycotina</taxon>
        <taxon>Sordariomycetes</taxon>
        <taxon>Sordariomycetidae</taxon>
        <taxon>Sordariales</taxon>
        <taxon>Sordariaceae</taxon>
        <taxon>Sordaria</taxon>
    </lineage>
</organism>
<protein>
    <recommendedName>
        <fullName evidence="4">Secreted protein</fullName>
    </recommendedName>
</protein>
<gene>
    <name evidence="2" type="ORF">B0T20DRAFT_395982</name>
</gene>
<dbReference type="Proteomes" id="UP001281003">
    <property type="component" value="Unassembled WGS sequence"/>
</dbReference>